<evidence type="ECO:0000259" key="2">
    <source>
        <dbReference type="Pfam" id="PF20152"/>
    </source>
</evidence>
<comment type="caution">
    <text evidence="3">The sequence shown here is derived from an EMBL/GenBank/DDBJ whole genome shotgun (WGS) entry which is preliminary data.</text>
</comment>
<organism evidence="3 4">
    <name type="scientific">Leucocoprinus birnbaumii</name>
    <dbReference type="NCBI Taxonomy" id="56174"/>
    <lineage>
        <taxon>Eukaryota</taxon>
        <taxon>Fungi</taxon>
        <taxon>Dikarya</taxon>
        <taxon>Basidiomycota</taxon>
        <taxon>Agaricomycotina</taxon>
        <taxon>Agaricomycetes</taxon>
        <taxon>Agaricomycetidae</taxon>
        <taxon>Agaricales</taxon>
        <taxon>Agaricineae</taxon>
        <taxon>Agaricaceae</taxon>
        <taxon>Leucocoprinus</taxon>
    </lineage>
</organism>
<dbReference type="PANTHER" id="PTHR40465">
    <property type="entry name" value="CHROMOSOME 1, WHOLE GENOME SHOTGUN SEQUENCE"/>
    <property type="match status" value="1"/>
</dbReference>
<feature type="transmembrane region" description="Helical" evidence="1">
    <location>
        <begin position="254"/>
        <end position="275"/>
    </location>
</feature>
<gene>
    <name evidence="3" type="ORF">NP233_g2169</name>
</gene>
<keyword evidence="4" id="KW-1185">Reference proteome</keyword>
<dbReference type="EMBL" id="JANIEX010000089">
    <property type="protein sequence ID" value="KAJ3573828.1"/>
    <property type="molecule type" value="Genomic_DNA"/>
</dbReference>
<dbReference type="AlphaFoldDB" id="A0AAD5YV50"/>
<feature type="transmembrane region" description="Helical" evidence="1">
    <location>
        <begin position="228"/>
        <end position="248"/>
    </location>
</feature>
<sequence length="380" mass="42057">MPPIHPDHTLGVALIGVVVASAYALFFFSACFSFTFSLSPRRFYGISVVQTHYYYTHQKDNWSVCTSDLLPSLHRLNEQSLSLRYSLCLCNLVLGRIFDAQSTCLGFTALLVQSFLTMRVWKCETFFGSQEIVLTVTPLPVSNRRIWLTGLLVLLVAGEFGCVVAFTVLSLQLQTYGELAHLEPLSIAVNALAAAGDLLIAASLCIILHQSRTGFQRSDTMIKKLIVYSVNTGLLTSLCAVASLISIVLAGHTFLYIMFFFCIGRLYSNSLLATLNARKKIRAAADNIQNTSENLSLSLREFPRSGGISMATKRPTNISIKIDTTKEFNTDLIHECDRDDDRSVRQGLDEKRNEIGMTFARKASSSTTTTFAESPIAQML</sequence>
<name>A0AAD5YV50_9AGAR</name>
<dbReference type="Proteomes" id="UP001213000">
    <property type="component" value="Unassembled WGS sequence"/>
</dbReference>
<dbReference type="PANTHER" id="PTHR40465:SF1">
    <property type="entry name" value="DUF6534 DOMAIN-CONTAINING PROTEIN"/>
    <property type="match status" value="1"/>
</dbReference>
<evidence type="ECO:0000313" key="4">
    <source>
        <dbReference type="Proteomes" id="UP001213000"/>
    </source>
</evidence>
<keyword evidence="1" id="KW-1133">Transmembrane helix</keyword>
<keyword evidence="1" id="KW-0812">Transmembrane</keyword>
<proteinExistence type="predicted"/>
<feature type="transmembrane region" description="Helical" evidence="1">
    <location>
        <begin position="185"/>
        <end position="208"/>
    </location>
</feature>
<accession>A0AAD5YV50</accession>
<evidence type="ECO:0000313" key="3">
    <source>
        <dbReference type="EMBL" id="KAJ3573828.1"/>
    </source>
</evidence>
<feature type="domain" description="DUF6534" evidence="2">
    <location>
        <begin position="193"/>
        <end position="279"/>
    </location>
</feature>
<evidence type="ECO:0000256" key="1">
    <source>
        <dbReference type="SAM" id="Phobius"/>
    </source>
</evidence>
<feature type="transmembrane region" description="Helical" evidence="1">
    <location>
        <begin position="12"/>
        <end position="36"/>
    </location>
</feature>
<feature type="transmembrane region" description="Helical" evidence="1">
    <location>
        <begin position="146"/>
        <end position="173"/>
    </location>
</feature>
<keyword evidence="1" id="KW-0472">Membrane</keyword>
<protein>
    <recommendedName>
        <fullName evidence="2">DUF6534 domain-containing protein</fullName>
    </recommendedName>
</protein>
<dbReference type="Pfam" id="PF20152">
    <property type="entry name" value="DUF6534"/>
    <property type="match status" value="1"/>
</dbReference>
<reference evidence="3" key="1">
    <citation type="submission" date="2022-07" db="EMBL/GenBank/DDBJ databases">
        <title>Genome Sequence of Leucocoprinus birnbaumii.</title>
        <authorList>
            <person name="Buettner E."/>
        </authorList>
    </citation>
    <scope>NUCLEOTIDE SEQUENCE</scope>
    <source>
        <strain evidence="3">VT141</strain>
    </source>
</reference>
<dbReference type="InterPro" id="IPR045339">
    <property type="entry name" value="DUF6534"/>
</dbReference>